<feature type="domain" description="AB hydrolase-1" evidence="1">
    <location>
        <begin position="54"/>
        <end position="329"/>
    </location>
</feature>
<sequence length="381" mass="42997">MEHHTFNKETKTCSASWPRTPQSTLCATDRLELVYDVYTNADQGHHPCASSLNLVFLHGSGMSRVVWEYYLPRLTHADPEGNYAIHKIVLIDQATHGDSGVLNRGKLGTNFNWIDGGRDALKIAAQELGGYDKRPAINVVIGHSMGGFQALVCDVLQPSLFHLLILIEPVVVTRQPSTVVPPDFPQIPENLYNSLRLKTRDSFGSESEYVRYMKNDSFFTNAHDQILQRIIDFERIQAPSLGGDGSVRTKMDQAQNLLCYMNMQSFAPFLISNVKFVDKRAIHIVGARSNWCPPENQLFLQKTLQNYHLDVISGGSHLVNIEAPDLVIEKINHHIHEFVLTSQLQSSYAPHLSLDERMVKFNQAFESFKSRVLVKSTKPKL</sequence>
<evidence type="ECO:0000259" key="1">
    <source>
        <dbReference type="Pfam" id="PF12697"/>
    </source>
</evidence>
<dbReference type="HOGENOM" id="CLU_061432_0_0_1"/>
<dbReference type="Proteomes" id="UP000006968">
    <property type="component" value="Chromosome XV"/>
</dbReference>
<dbReference type="OrthoDB" id="94039at2759"/>
<dbReference type="SUPFAM" id="SSF53474">
    <property type="entry name" value="alpha/beta-Hydrolases"/>
    <property type="match status" value="1"/>
</dbReference>
<dbReference type="PANTHER" id="PTHR43194:SF2">
    <property type="entry name" value="PEROXISOMAL MEMBRANE PROTEIN LPX1"/>
    <property type="match status" value="1"/>
</dbReference>
<dbReference type="AlphaFoldDB" id="J8PZ46"/>
<evidence type="ECO:0000313" key="2">
    <source>
        <dbReference type="EMBL" id="EJS41696.1"/>
    </source>
</evidence>
<organism evidence="2 3">
    <name type="scientific">Saccharomyces arboricola (strain H-6 / AS 2.3317 / CBS 10644)</name>
    <name type="common">Yeast</name>
    <dbReference type="NCBI Taxonomy" id="1160507"/>
    <lineage>
        <taxon>Eukaryota</taxon>
        <taxon>Fungi</taxon>
        <taxon>Dikarya</taxon>
        <taxon>Ascomycota</taxon>
        <taxon>Saccharomycotina</taxon>
        <taxon>Saccharomycetes</taxon>
        <taxon>Saccharomycetales</taxon>
        <taxon>Saccharomycetaceae</taxon>
        <taxon>Saccharomyces</taxon>
    </lineage>
</organism>
<comment type="caution">
    <text evidence="2">The sequence shown here is derived from an EMBL/GenBank/DDBJ whole genome shotgun (WGS) entry which is preliminary data.</text>
</comment>
<dbReference type="InterPro" id="IPR000073">
    <property type="entry name" value="AB_hydrolase_1"/>
</dbReference>
<dbReference type="Pfam" id="PF12697">
    <property type="entry name" value="Abhydrolase_6"/>
    <property type="match status" value="1"/>
</dbReference>
<gene>
    <name evidence="2" type="ORF">SU7_3237</name>
</gene>
<dbReference type="InterPro" id="IPR050228">
    <property type="entry name" value="Carboxylesterase_BioH"/>
</dbReference>
<keyword evidence="3" id="KW-1185">Reference proteome</keyword>
<evidence type="ECO:0000313" key="3">
    <source>
        <dbReference type="Proteomes" id="UP000006968"/>
    </source>
</evidence>
<dbReference type="PANTHER" id="PTHR43194">
    <property type="entry name" value="HYDROLASE ALPHA/BETA FOLD FAMILY"/>
    <property type="match status" value="1"/>
</dbReference>
<dbReference type="Gene3D" id="3.40.50.1820">
    <property type="entry name" value="alpha/beta hydrolase"/>
    <property type="match status" value="1"/>
</dbReference>
<dbReference type="EMBL" id="ALIE01000182">
    <property type="protein sequence ID" value="EJS41696.1"/>
    <property type="molecule type" value="Genomic_DNA"/>
</dbReference>
<protein>
    <submittedName>
        <fullName evidence="2">YOR084W</fullName>
    </submittedName>
</protein>
<dbReference type="InterPro" id="IPR029058">
    <property type="entry name" value="AB_hydrolase_fold"/>
</dbReference>
<proteinExistence type="predicted"/>
<name>J8PZ46_SACAR</name>
<reference evidence="2 3" key="1">
    <citation type="journal article" date="2013" name="BMC Genomics">
        <title>High quality de novo sequencing and assembly of the Saccharomyces arboricolus genome.</title>
        <authorList>
            <person name="Liti G."/>
            <person name="Nguyen Ba A.N."/>
            <person name="Blythe M."/>
            <person name="Mueller C.A."/>
            <person name="Bergstroem A."/>
            <person name="Cubillos F.A."/>
            <person name="Dafhnis-Calas F."/>
            <person name="Khoshraftar S."/>
            <person name="Malla S."/>
            <person name="Mehta N."/>
            <person name="Siow C.C."/>
            <person name="Warringer J."/>
            <person name="Moses A.M."/>
            <person name="Louis E.J."/>
            <person name="Nieduszynski C.A."/>
        </authorList>
    </citation>
    <scope>NUCLEOTIDE SEQUENCE [LARGE SCALE GENOMIC DNA]</scope>
    <source>
        <strain evidence="3">H-6 / AS 2.3317 / CBS 10644</strain>
    </source>
</reference>
<accession>J8PZ46</accession>